<evidence type="ECO:0000313" key="2">
    <source>
        <dbReference type="Proteomes" id="UP000001485"/>
    </source>
</evidence>
<sequence length="114" mass="12815">MVHSLWCHAKNSARHNKNADAQISPRATPQLSVYTIAQTIPAKNQNARLFNAMISLCLGVGAINKQAYTQLGWLYHARYLCVMFNGIKESALSDYNQSVASMLCLPPRRLPQRR</sequence>
<reference evidence="2" key="1">
    <citation type="submission" date="2009-03" db="EMBL/GenBank/DDBJ databases">
        <title>Complete genome sequence of Edwardsiella ictaluri 93-146.</title>
        <authorList>
            <person name="Williams M.L."/>
            <person name="Gillaspy A.F."/>
            <person name="Dyer D.W."/>
            <person name="Thune R.L."/>
            <person name="Waldbieser G.C."/>
            <person name="Schuster S.C."/>
            <person name="Gipson J."/>
            <person name="Zaitshik J."/>
            <person name="Landry C."/>
            <person name="Lawrence M.L."/>
        </authorList>
    </citation>
    <scope>NUCLEOTIDE SEQUENCE [LARGE SCALE GENOMIC DNA]</scope>
    <source>
        <strain evidence="2">93-146</strain>
    </source>
</reference>
<reference evidence="1 2" key="2">
    <citation type="journal article" date="2012" name="J. Bacteriol.">
        <title>Genome Sequence of Edwardsiella ictaluri 93-146, a Strain Associated with a Natural Channel Catfish Outbreak of Enteric Septicemia of Catfish.</title>
        <authorList>
            <person name="Williams M.L."/>
            <person name="Gillaspy A.F."/>
            <person name="Dyer D.W."/>
            <person name="Thune R.L."/>
            <person name="Waldbieser G.C."/>
            <person name="Schuster S.C."/>
            <person name="Gipson J."/>
            <person name="Zaitshik J."/>
            <person name="Landry C."/>
            <person name="Banes M.M."/>
            <person name="Lawrence M.L."/>
        </authorList>
    </citation>
    <scope>NUCLEOTIDE SEQUENCE [LARGE SCALE GENOMIC DNA]</scope>
    <source>
        <strain evidence="1 2">93-146</strain>
    </source>
</reference>
<dbReference type="EMBL" id="CP001600">
    <property type="protein sequence ID" value="ACR68621.1"/>
    <property type="molecule type" value="Genomic_DNA"/>
</dbReference>
<organism evidence="1 2">
    <name type="scientific">Edwardsiella ictaluri (strain 93-146)</name>
    <dbReference type="NCBI Taxonomy" id="634503"/>
    <lineage>
        <taxon>Bacteria</taxon>
        <taxon>Pseudomonadati</taxon>
        <taxon>Pseudomonadota</taxon>
        <taxon>Gammaproteobacteria</taxon>
        <taxon>Enterobacterales</taxon>
        <taxon>Hafniaceae</taxon>
        <taxon>Edwardsiella</taxon>
    </lineage>
</organism>
<dbReference type="Proteomes" id="UP000001485">
    <property type="component" value="Chromosome"/>
</dbReference>
<dbReference type="GeneID" id="69538435"/>
<gene>
    <name evidence="1" type="ordered locus">NT01EI_1433</name>
</gene>
<accession>C5BDS3</accession>
<protein>
    <submittedName>
        <fullName evidence="1">Uncharacterized protein</fullName>
    </submittedName>
</protein>
<dbReference type="AlphaFoldDB" id="C5BDS3"/>
<proteinExistence type="predicted"/>
<dbReference type="KEGG" id="eic:NT01EI_1433"/>
<dbReference type="RefSeq" id="WP_015870784.1">
    <property type="nucleotide sequence ID" value="NC_012779.2"/>
</dbReference>
<dbReference type="HOGENOM" id="CLU_2117166_0_0_6"/>
<name>C5BDS3_EDWI9</name>
<evidence type="ECO:0000313" key="1">
    <source>
        <dbReference type="EMBL" id="ACR68621.1"/>
    </source>
</evidence>